<organism evidence="3 4">
    <name type="scientific">Diacronema lutheri</name>
    <name type="common">Unicellular marine alga</name>
    <name type="synonym">Monochrysis lutheri</name>
    <dbReference type="NCBI Taxonomy" id="2081491"/>
    <lineage>
        <taxon>Eukaryota</taxon>
        <taxon>Haptista</taxon>
        <taxon>Haptophyta</taxon>
        <taxon>Pavlovophyceae</taxon>
        <taxon>Pavlovales</taxon>
        <taxon>Pavlovaceae</taxon>
        <taxon>Diacronema</taxon>
    </lineage>
</organism>
<dbReference type="EMBL" id="JAGTXO010000013">
    <property type="protein sequence ID" value="KAG8464284.1"/>
    <property type="molecule type" value="Genomic_DNA"/>
</dbReference>
<keyword evidence="2" id="KW-0472">Membrane</keyword>
<accession>A0A8J5XPE7</accession>
<keyword evidence="4" id="KW-1185">Reference proteome</keyword>
<feature type="region of interest" description="Disordered" evidence="1">
    <location>
        <begin position="88"/>
        <end position="112"/>
    </location>
</feature>
<keyword evidence="2" id="KW-0812">Transmembrane</keyword>
<dbReference type="AlphaFoldDB" id="A0A8J5XPE7"/>
<dbReference type="Proteomes" id="UP000751190">
    <property type="component" value="Unassembled WGS sequence"/>
</dbReference>
<sequence length="112" mass="11929">MERVVERAVRVERAVCATGTAWGLLKGQPSGVLVAFWAVRHVLYATVAVLLMLFVPRAVVGIGIFILVVHMYKLGRFLGDNAHKPVAQAPPAEPHVPLSATANGKAAALPEP</sequence>
<proteinExistence type="predicted"/>
<comment type="caution">
    <text evidence="3">The sequence shown here is derived from an EMBL/GenBank/DDBJ whole genome shotgun (WGS) entry which is preliminary data.</text>
</comment>
<evidence type="ECO:0000256" key="1">
    <source>
        <dbReference type="SAM" id="MobiDB-lite"/>
    </source>
</evidence>
<reference evidence="3" key="1">
    <citation type="submission" date="2021-05" db="EMBL/GenBank/DDBJ databases">
        <title>The genome of the haptophyte Pavlova lutheri (Diacronema luteri, Pavlovales) - a model for lipid biosynthesis in eukaryotic algae.</title>
        <authorList>
            <person name="Hulatt C.J."/>
            <person name="Posewitz M.C."/>
        </authorList>
    </citation>
    <scope>NUCLEOTIDE SEQUENCE</scope>
    <source>
        <strain evidence="3">NIVA-4/92</strain>
    </source>
</reference>
<evidence type="ECO:0000313" key="4">
    <source>
        <dbReference type="Proteomes" id="UP000751190"/>
    </source>
</evidence>
<keyword evidence="2" id="KW-1133">Transmembrane helix</keyword>
<protein>
    <submittedName>
        <fullName evidence="3">Uncharacterized protein</fullName>
    </submittedName>
</protein>
<evidence type="ECO:0000256" key="2">
    <source>
        <dbReference type="SAM" id="Phobius"/>
    </source>
</evidence>
<gene>
    <name evidence="3" type="ORF">KFE25_003347</name>
</gene>
<evidence type="ECO:0000313" key="3">
    <source>
        <dbReference type="EMBL" id="KAG8464284.1"/>
    </source>
</evidence>
<dbReference type="OrthoDB" id="10523517at2759"/>
<name>A0A8J5XPE7_DIALT</name>
<feature type="transmembrane region" description="Helical" evidence="2">
    <location>
        <begin position="42"/>
        <end position="69"/>
    </location>
</feature>